<keyword evidence="3" id="KW-0732">Signal</keyword>
<dbReference type="PANTHER" id="PTHR46093:SF18">
    <property type="entry name" value="FIBRONECTIN TYPE-III DOMAIN-CONTAINING PROTEIN"/>
    <property type="match status" value="1"/>
</dbReference>
<feature type="non-terminal residue" evidence="4">
    <location>
        <position position="1"/>
    </location>
</feature>
<evidence type="ECO:0000313" key="4">
    <source>
        <dbReference type="EMBL" id="KAG0308159.1"/>
    </source>
</evidence>
<keyword evidence="5" id="KW-1185">Reference proteome</keyword>
<keyword evidence="1" id="KW-0880">Kelch repeat</keyword>
<evidence type="ECO:0000256" key="1">
    <source>
        <dbReference type="ARBA" id="ARBA00022441"/>
    </source>
</evidence>
<feature type="chain" id="PRO_5040353564" description="Galactose oxidase" evidence="3">
    <location>
        <begin position="45"/>
        <end position="380"/>
    </location>
</feature>
<gene>
    <name evidence="4" type="ORF">BGZ97_000144</name>
</gene>
<feature type="signal peptide" evidence="3">
    <location>
        <begin position="1"/>
        <end position="44"/>
    </location>
</feature>
<protein>
    <recommendedName>
        <fullName evidence="6">Galactose oxidase</fullName>
    </recommendedName>
</protein>
<proteinExistence type="predicted"/>
<dbReference type="OrthoDB" id="10251809at2759"/>
<evidence type="ECO:0000313" key="5">
    <source>
        <dbReference type="Proteomes" id="UP000823405"/>
    </source>
</evidence>
<evidence type="ECO:0000256" key="2">
    <source>
        <dbReference type="ARBA" id="ARBA00022737"/>
    </source>
</evidence>
<organism evidence="4 5">
    <name type="scientific">Linnemannia gamsii</name>
    <dbReference type="NCBI Taxonomy" id="64522"/>
    <lineage>
        <taxon>Eukaryota</taxon>
        <taxon>Fungi</taxon>
        <taxon>Fungi incertae sedis</taxon>
        <taxon>Mucoromycota</taxon>
        <taxon>Mortierellomycotina</taxon>
        <taxon>Mortierellomycetes</taxon>
        <taxon>Mortierellales</taxon>
        <taxon>Mortierellaceae</taxon>
        <taxon>Linnemannia</taxon>
    </lineage>
</organism>
<dbReference type="SUPFAM" id="SSF117281">
    <property type="entry name" value="Kelch motif"/>
    <property type="match status" value="1"/>
</dbReference>
<reference evidence="4" key="1">
    <citation type="journal article" date="2020" name="Fungal Divers.">
        <title>Resolving the Mortierellaceae phylogeny through synthesis of multi-gene phylogenetics and phylogenomics.</title>
        <authorList>
            <person name="Vandepol N."/>
            <person name="Liber J."/>
            <person name="Desiro A."/>
            <person name="Na H."/>
            <person name="Kennedy M."/>
            <person name="Barry K."/>
            <person name="Grigoriev I.V."/>
            <person name="Miller A.N."/>
            <person name="O'Donnell K."/>
            <person name="Stajich J.E."/>
            <person name="Bonito G."/>
        </authorList>
    </citation>
    <scope>NUCLEOTIDE SEQUENCE</scope>
    <source>
        <strain evidence="4">NVP60</strain>
    </source>
</reference>
<dbReference type="Gene3D" id="2.120.10.80">
    <property type="entry name" value="Kelch-type beta propeller"/>
    <property type="match status" value="2"/>
</dbReference>
<dbReference type="AlphaFoldDB" id="A0A9P6R2Z4"/>
<comment type="caution">
    <text evidence="4">The sequence shown here is derived from an EMBL/GenBank/DDBJ whole genome shotgun (WGS) entry which is preliminary data.</text>
</comment>
<evidence type="ECO:0008006" key="6">
    <source>
        <dbReference type="Google" id="ProtNLM"/>
    </source>
</evidence>
<accession>A0A9P6R2Z4</accession>
<dbReference type="InterPro" id="IPR006652">
    <property type="entry name" value="Kelch_1"/>
</dbReference>
<dbReference type="Proteomes" id="UP000823405">
    <property type="component" value="Unassembled WGS sequence"/>
</dbReference>
<dbReference type="Pfam" id="PF24681">
    <property type="entry name" value="Kelch_KLHDC2_KLHL20_DRC7"/>
    <property type="match status" value="1"/>
</dbReference>
<dbReference type="SMART" id="SM00612">
    <property type="entry name" value="Kelch"/>
    <property type="match status" value="2"/>
</dbReference>
<dbReference type="PANTHER" id="PTHR46093">
    <property type="entry name" value="ACYL-COA-BINDING DOMAIN-CONTAINING PROTEIN 5"/>
    <property type="match status" value="1"/>
</dbReference>
<evidence type="ECO:0000256" key="3">
    <source>
        <dbReference type="SAM" id="SignalP"/>
    </source>
</evidence>
<dbReference type="InterPro" id="IPR015915">
    <property type="entry name" value="Kelch-typ_b-propeller"/>
</dbReference>
<name>A0A9P6R2Z4_9FUNG</name>
<dbReference type="EMBL" id="JAAAIN010001017">
    <property type="protein sequence ID" value="KAG0308159.1"/>
    <property type="molecule type" value="Genomic_DNA"/>
</dbReference>
<sequence>MNHPHTAPTSHKRKPRKPTHRLLASSTFLAALCLLASLPASTLAQKGYPVGTRRVGFTTLDDVLYIQGGFDTDTSNQFVSLDLSTSWDTSSPAWTILKDGQYTSHLALASISAGVNGGAKGSILSIGGMPASSGPPSFFALYDIDSASWTNTMNNVKLPYPALEGHAAVSDPNTGLIYIVGGFNGTTSNFLYNTLSVYDPKSSKMVSQQAGTAATSLTDVGAVWSTQRNSILTFGGSRAPPAVTNAIGNDIQEYDVSAKSWKTMSTSGDVPPARLDHCMAASDDGSKIVLFGGTQDSNNVFFNSIYILDVKSGKWKQGTSAPTARTRMACTFHSYQFIAWGGSSGGQRSTMLNNVPIVYDLNSDKWVEAYDASNTEKKTN</sequence>
<keyword evidence="2" id="KW-0677">Repeat</keyword>